<evidence type="ECO:0000313" key="2">
    <source>
        <dbReference type="Proteomes" id="UP000193711"/>
    </source>
</evidence>
<name>A0A1X7MZE9_9MICO</name>
<reference evidence="2" key="1">
    <citation type="submission" date="2017-04" db="EMBL/GenBank/DDBJ databases">
        <authorList>
            <person name="Varghese N."/>
            <person name="Submissions S."/>
        </authorList>
    </citation>
    <scope>NUCLEOTIDE SEQUENCE [LARGE SCALE GENOMIC DNA]</scope>
    <source>
        <strain evidence="2">VKM Ac-2121</strain>
    </source>
</reference>
<sequence length="105" mass="11051">MEQLPIPHAAMIAAQALIDSSASFDGEATAPVNLAVLERALRPIEEGVLDADGIVVPTASDVAGAAVICLTWLTGRLVESSGRSSEEILFSLREFVTEALRSDDD</sequence>
<dbReference type="EMBL" id="FXBM01000001">
    <property type="protein sequence ID" value="SMH29413.1"/>
    <property type="molecule type" value="Genomic_DNA"/>
</dbReference>
<accession>A0A1X7MZE9</accession>
<protein>
    <submittedName>
        <fullName evidence="1">Uncharacterized protein</fullName>
    </submittedName>
</protein>
<dbReference type="STRING" id="1891671.SAMN06295885_0302"/>
<evidence type="ECO:0000313" key="1">
    <source>
        <dbReference type="EMBL" id="SMH29413.1"/>
    </source>
</evidence>
<dbReference type="OrthoDB" id="5122595at2"/>
<keyword evidence="2" id="KW-1185">Reference proteome</keyword>
<dbReference type="AlphaFoldDB" id="A0A1X7MZE9"/>
<dbReference type="RefSeq" id="WP_085474843.1">
    <property type="nucleotide sequence ID" value="NZ_FXBM01000001.1"/>
</dbReference>
<dbReference type="Proteomes" id="UP000193711">
    <property type="component" value="Unassembled WGS sequence"/>
</dbReference>
<proteinExistence type="predicted"/>
<gene>
    <name evidence="1" type="ORF">SAMN06295885_0302</name>
</gene>
<organism evidence="1 2">
    <name type="scientific">Rathayibacter oskolensis</name>
    <dbReference type="NCBI Taxonomy" id="1891671"/>
    <lineage>
        <taxon>Bacteria</taxon>
        <taxon>Bacillati</taxon>
        <taxon>Actinomycetota</taxon>
        <taxon>Actinomycetes</taxon>
        <taxon>Micrococcales</taxon>
        <taxon>Microbacteriaceae</taxon>
        <taxon>Rathayibacter</taxon>
    </lineage>
</organism>